<feature type="transmembrane region" description="Helical" evidence="1">
    <location>
        <begin position="127"/>
        <end position="147"/>
    </location>
</feature>
<keyword evidence="1" id="KW-1133">Transmembrane helix</keyword>
<evidence type="ECO:0000313" key="2">
    <source>
        <dbReference type="EMBL" id="RIV31447.1"/>
    </source>
</evidence>
<comment type="caution">
    <text evidence="2">The sequence shown here is derived from an EMBL/GenBank/DDBJ whole genome shotgun (WGS) entry which is preliminary data.</text>
</comment>
<dbReference type="EMBL" id="QXFH01000076">
    <property type="protein sequence ID" value="RIV31447.1"/>
    <property type="molecule type" value="Genomic_DNA"/>
</dbReference>
<gene>
    <name evidence="2" type="ORF">D2V08_13415</name>
</gene>
<reference evidence="2 3" key="1">
    <citation type="submission" date="2018-08" db="EMBL/GenBank/DDBJ databases">
        <title>Proposal of Muricauda 72 sp.nov. and Muricauda NH166 sp.nov., isolated from seawater.</title>
        <authorList>
            <person name="Cheng H."/>
            <person name="Wu Y.-H."/>
            <person name="Guo L.-L."/>
            <person name="Xu X.-W."/>
        </authorList>
    </citation>
    <scope>NUCLEOTIDE SEQUENCE [LARGE SCALE GENOMIC DNA]</scope>
    <source>
        <strain evidence="2 3">KCTC 22173</strain>
    </source>
</reference>
<feature type="transmembrane region" description="Helical" evidence="1">
    <location>
        <begin position="79"/>
        <end position="97"/>
    </location>
</feature>
<feature type="transmembrane region" description="Helical" evidence="1">
    <location>
        <begin position="188"/>
        <end position="209"/>
    </location>
</feature>
<evidence type="ECO:0000313" key="3">
    <source>
        <dbReference type="Proteomes" id="UP000266067"/>
    </source>
</evidence>
<feature type="transmembrane region" description="Helical" evidence="1">
    <location>
        <begin position="159"/>
        <end position="182"/>
    </location>
</feature>
<dbReference type="AlphaFoldDB" id="A0A3A1N6R1"/>
<organism evidence="2 3">
    <name type="scientific">Flagellimonas lutimaris</name>
    <dbReference type="NCBI Taxonomy" id="475082"/>
    <lineage>
        <taxon>Bacteria</taxon>
        <taxon>Pseudomonadati</taxon>
        <taxon>Bacteroidota</taxon>
        <taxon>Flavobacteriia</taxon>
        <taxon>Flavobacteriales</taxon>
        <taxon>Flavobacteriaceae</taxon>
        <taxon>Flagellimonas</taxon>
    </lineage>
</organism>
<sequence length="260" mass="30020">MTCKNCDARLRTDFLYCPACGAKVIRNRITIKNLWVDFLERYFNLDNTFIRTFVHLFTKPEVVIEGYLQGLRRKYLNPISYIGIALTLSGIIVFLMAKSIDFMEFDILETGAQTVYQEKLMGFILDYQALIFLVYIPIMAISGWLCFDKKKYNFAERMIIFMYALAHFSLFSFIPSVLVLLFIPEHYITFSLIASLAMIVYATFIVVRISGSKGIPLISRLLLFYIILGALYLFTSILIPVIMLLTGEIRLEDFLPPPQN</sequence>
<dbReference type="InterPro" id="IPR022134">
    <property type="entry name" value="DUF3667"/>
</dbReference>
<keyword evidence="1" id="KW-0812">Transmembrane</keyword>
<feature type="transmembrane region" description="Helical" evidence="1">
    <location>
        <begin position="221"/>
        <end position="245"/>
    </location>
</feature>
<dbReference type="Proteomes" id="UP000266067">
    <property type="component" value="Unassembled WGS sequence"/>
</dbReference>
<dbReference type="Pfam" id="PF12412">
    <property type="entry name" value="DUF3667"/>
    <property type="match status" value="1"/>
</dbReference>
<accession>A0A3A1N6R1</accession>
<proteinExistence type="predicted"/>
<evidence type="ECO:0000256" key="1">
    <source>
        <dbReference type="SAM" id="Phobius"/>
    </source>
</evidence>
<protein>
    <submittedName>
        <fullName evidence="2">DUF3667 domain-containing protein</fullName>
    </submittedName>
</protein>
<keyword evidence="1" id="KW-0472">Membrane</keyword>
<dbReference type="OrthoDB" id="1143019at2"/>
<keyword evidence="3" id="KW-1185">Reference proteome</keyword>
<name>A0A3A1N6R1_9FLAO</name>
<dbReference type="RefSeq" id="WP_119608672.1">
    <property type="nucleotide sequence ID" value="NZ_QXFH01000076.1"/>
</dbReference>